<evidence type="ECO:0000259" key="10">
    <source>
        <dbReference type="Pfam" id="PF19269"/>
    </source>
</evidence>
<evidence type="ECO:0000256" key="1">
    <source>
        <dbReference type="ARBA" id="ARBA00007894"/>
    </source>
</evidence>
<dbReference type="InterPro" id="IPR020058">
    <property type="entry name" value="Glu/Gln-tRNA-synth_Ib_cat-dom"/>
</dbReference>
<evidence type="ECO:0000256" key="4">
    <source>
        <dbReference type="ARBA" id="ARBA00022741"/>
    </source>
</evidence>
<dbReference type="PROSITE" id="PS00178">
    <property type="entry name" value="AA_TRNA_LIGASE_I"/>
    <property type="match status" value="1"/>
</dbReference>
<comment type="function">
    <text evidence="8">Catalyzes the attachment of glutamate to tRNA(Glu) in a two-step reaction: glutamate is first activated by ATP to form Glu-AMP and then transferred to the acceptor end of tRNA(Glu).</text>
</comment>
<organism evidence="11 12">
    <name type="scientific">Candidatus Uhrbacteria bacterium RIFOXYC2_FULL_47_19</name>
    <dbReference type="NCBI Taxonomy" id="1802424"/>
    <lineage>
        <taxon>Bacteria</taxon>
        <taxon>Candidatus Uhriibacteriota</taxon>
    </lineage>
</organism>
<dbReference type="Gene3D" id="1.10.10.350">
    <property type="match status" value="1"/>
</dbReference>
<keyword evidence="4 8" id="KW-0547">Nucleotide-binding</keyword>
<keyword evidence="3 8" id="KW-0436">Ligase</keyword>
<dbReference type="InterPro" id="IPR049940">
    <property type="entry name" value="GluQ/Sye"/>
</dbReference>
<dbReference type="GO" id="GO:0000049">
    <property type="term" value="F:tRNA binding"/>
    <property type="evidence" value="ECO:0007669"/>
    <property type="project" value="InterPro"/>
</dbReference>
<dbReference type="PANTHER" id="PTHR43311">
    <property type="entry name" value="GLUTAMATE--TRNA LIGASE"/>
    <property type="match status" value="1"/>
</dbReference>
<feature type="short sequence motif" description="'KMSKS' region" evidence="8">
    <location>
        <begin position="257"/>
        <end position="261"/>
    </location>
</feature>
<dbReference type="GO" id="GO:0006424">
    <property type="term" value="P:glutamyl-tRNA aminoacylation"/>
    <property type="evidence" value="ECO:0007669"/>
    <property type="project" value="UniProtKB-UniRule"/>
</dbReference>
<dbReference type="Pfam" id="PF00749">
    <property type="entry name" value="tRNA-synt_1c"/>
    <property type="match status" value="1"/>
</dbReference>
<evidence type="ECO:0000256" key="7">
    <source>
        <dbReference type="ARBA" id="ARBA00023146"/>
    </source>
</evidence>
<reference evidence="11 12" key="1">
    <citation type="journal article" date="2016" name="Nat. Commun.">
        <title>Thousands of microbial genomes shed light on interconnected biogeochemical processes in an aquifer system.</title>
        <authorList>
            <person name="Anantharaman K."/>
            <person name="Brown C.T."/>
            <person name="Hug L.A."/>
            <person name="Sharon I."/>
            <person name="Castelle C.J."/>
            <person name="Probst A.J."/>
            <person name="Thomas B.C."/>
            <person name="Singh A."/>
            <person name="Wilkins M.J."/>
            <person name="Karaoz U."/>
            <person name="Brodie E.L."/>
            <person name="Williams K.H."/>
            <person name="Hubbard S.S."/>
            <person name="Banfield J.F."/>
        </authorList>
    </citation>
    <scope>NUCLEOTIDE SEQUENCE [LARGE SCALE GENOMIC DNA]</scope>
</reference>
<comment type="subcellular location">
    <subcellularLocation>
        <location evidence="8">Cytoplasm</location>
    </subcellularLocation>
</comment>
<dbReference type="EC" id="6.1.1.17" evidence="8"/>
<dbReference type="Gene3D" id="1.10.8.70">
    <property type="entry name" value="Glutamate-tRNA synthetase, class I, anticodon-binding domain 1"/>
    <property type="match status" value="1"/>
</dbReference>
<evidence type="ECO:0000259" key="9">
    <source>
        <dbReference type="Pfam" id="PF00749"/>
    </source>
</evidence>
<feature type="domain" description="Aminoacyl-tRNA synthetase class I anticodon-binding" evidence="10">
    <location>
        <begin position="339"/>
        <end position="485"/>
    </location>
</feature>
<comment type="catalytic activity">
    <reaction evidence="8">
        <text>tRNA(Glu) + L-glutamate + ATP = L-glutamyl-tRNA(Glu) + AMP + diphosphate</text>
        <dbReference type="Rhea" id="RHEA:23540"/>
        <dbReference type="Rhea" id="RHEA-COMP:9663"/>
        <dbReference type="Rhea" id="RHEA-COMP:9680"/>
        <dbReference type="ChEBI" id="CHEBI:29985"/>
        <dbReference type="ChEBI" id="CHEBI:30616"/>
        <dbReference type="ChEBI" id="CHEBI:33019"/>
        <dbReference type="ChEBI" id="CHEBI:78442"/>
        <dbReference type="ChEBI" id="CHEBI:78520"/>
        <dbReference type="ChEBI" id="CHEBI:456215"/>
        <dbReference type="EC" id="6.1.1.17"/>
    </reaction>
</comment>
<dbReference type="InterPro" id="IPR033910">
    <property type="entry name" value="GluRS_core"/>
</dbReference>
<dbReference type="AlphaFoldDB" id="A0A1F7WC09"/>
<feature type="domain" description="Glutamyl/glutaminyl-tRNA synthetase class Ib catalytic" evidence="9">
    <location>
        <begin position="3"/>
        <end position="326"/>
    </location>
</feature>
<dbReference type="InterPro" id="IPR008925">
    <property type="entry name" value="aa_tRNA-synth_I_cd-bd_sf"/>
</dbReference>
<evidence type="ECO:0000256" key="8">
    <source>
        <dbReference type="HAMAP-Rule" id="MF_00022"/>
    </source>
</evidence>
<evidence type="ECO:0000256" key="2">
    <source>
        <dbReference type="ARBA" id="ARBA00022490"/>
    </source>
</evidence>
<name>A0A1F7WC09_9BACT</name>
<dbReference type="SUPFAM" id="SSF52374">
    <property type="entry name" value="Nucleotidylyl transferase"/>
    <property type="match status" value="1"/>
</dbReference>
<dbReference type="InterPro" id="IPR020751">
    <property type="entry name" value="aa-tRNA-synth_I_codon-bd_sub2"/>
</dbReference>
<comment type="caution">
    <text evidence="8">Lacks conserved residue(s) required for the propagation of feature annotation.</text>
</comment>
<accession>A0A1F7WC09</accession>
<dbReference type="InterPro" id="IPR004527">
    <property type="entry name" value="Glu-tRNA-ligase_bac/mito"/>
</dbReference>
<dbReference type="GO" id="GO:0005737">
    <property type="term" value="C:cytoplasm"/>
    <property type="evidence" value="ECO:0007669"/>
    <property type="project" value="UniProtKB-SubCell"/>
</dbReference>
<evidence type="ECO:0000256" key="3">
    <source>
        <dbReference type="ARBA" id="ARBA00022598"/>
    </source>
</evidence>
<evidence type="ECO:0000256" key="5">
    <source>
        <dbReference type="ARBA" id="ARBA00022840"/>
    </source>
</evidence>
<keyword evidence="2 8" id="KW-0963">Cytoplasm</keyword>
<evidence type="ECO:0000256" key="6">
    <source>
        <dbReference type="ARBA" id="ARBA00022917"/>
    </source>
</evidence>
<gene>
    <name evidence="8" type="primary">gltX</name>
    <name evidence="11" type="ORF">A2480_03870</name>
</gene>
<dbReference type="FunFam" id="3.40.50.620:FF:000045">
    <property type="entry name" value="Glutamate--tRNA ligase, mitochondrial"/>
    <property type="match status" value="1"/>
</dbReference>
<keyword evidence="7 8" id="KW-0030">Aminoacyl-tRNA synthetase</keyword>
<dbReference type="InterPro" id="IPR020752">
    <property type="entry name" value="Glu-tRNA-synth_I_codon-bd_sub1"/>
</dbReference>
<comment type="similarity">
    <text evidence="1 8">Belongs to the class-I aminoacyl-tRNA synthetase family. Glutamate--tRNA ligase type 1 subfamily.</text>
</comment>
<feature type="binding site" evidence="8">
    <location>
        <position position="260"/>
    </location>
    <ligand>
        <name>ATP</name>
        <dbReference type="ChEBI" id="CHEBI:30616"/>
    </ligand>
</feature>
<dbReference type="SUPFAM" id="SSF48163">
    <property type="entry name" value="An anticodon-binding domain of class I aminoacyl-tRNA synthetases"/>
    <property type="match status" value="1"/>
</dbReference>
<dbReference type="InterPro" id="IPR014729">
    <property type="entry name" value="Rossmann-like_a/b/a_fold"/>
</dbReference>
<dbReference type="InterPro" id="IPR045462">
    <property type="entry name" value="aa-tRNA-synth_I_cd-bd"/>
</dbReference>
<protein>
    <recommendedName>
        <fullName evidence="8">Glutamate--tRNA ligase</fullName>
        <ecNumber evidence="8">6.1.1.17</ecNumber>
    </recommendedName>
    <alternativeName>
        <fullName evidence="8">Glutamyl-tRNA synthetase</fullName>
        <shortName evidence="8">GluRS</shortName>
    </alternativeName>
</protein>
<dbReference type="STRING" id="1802424.A2480_03870"/>
<dbReference type="Pfam" id="PF19269">
    <property type="entry name" value="Anticodon_2"/>
    <property type="match status" value="1"/>
</dbReference>
<dbReference type="GO" id="GO:0005524">
    <property type="term" value="F:ATP binding"/>
    <property type="evidence" value="ECO:0007669"/>
    <property type="project" value="UniProtKB-UniRule"/>
</dbReference>
<dbReference type="EMBL" id="MGFG01000032">
    <property type="protein sequence ID" value="OGM00361.1"/>
    <property type="molecule type" value="Genomic_DNA"/>
</dbReference>
<dbReference type="GO" id="GO:0004818">
    <property type="term" value="F:glutamate-tRNA ligase activity"/>
    <property type="evidence" value="ECO:0007669"/>
    <property type="project" value="UniProtKB-UniRule"/>
</dbReference>
<evidence type="ECO:0000313" key="12">
    <source>
        <dbReference type="Proteomes" id="UP000176988"/>
    </source>
</evidence>
<comment type="caution">
    <text evidence="11">The sequence shown here is derived from an EMBL/GenBank/DDBJ whole genome shotgun (WGS) entry which is preliminary data.</text>
</comment>
<keyword evidence="5 8" id="KW-0067">ATP-binding</keyword>
<dbReference type="InterPro" id="IPR001412">
    <property type="entry name" value="aa-tRNA-synth_I_CS"/>
</dbReference>
<comment type="subunit">
    <text evidence="8">Monomer.</text>
</comment>
<dbReference type="NCBIfam" id="TIGR00464">
    <property type="entry name" value="gltX_bact"/>
    <property type="match status" value="1"/>
</dbReference>
<dbReference type="CDD" id="cd00808">
    <property type="entry name" value="GluRS_core"/>
    <property type="match status" value="1"/>
</dbReference>
<dbReference type="Gene3D" id="3.40.50.620">
    <property type="entry name" value="HUPs"/>
    <property type="match status" value="1"/>
</dbReference>
<dbReference type="PRINTS" id="PR00987">
    <property type="entry name" value="TRNASYNTHGLU"/>
</dbReference>
<feature type="short sequence motif" description="'HIGH' region" evidence="8">
    <location>
        <begin position="8"/>
        <end position="18"/>
    </location>
</feature>
<dbReference type="Proteomes" id="UP000176988">
    <property type="component" value="Unassembled WGS sequence"/>
</dbReference>
<keyword evidence="6 8" id="KW-0648">Protein biosynthesis</keyword>
<dbReference type="PANTHER" id="PTHR43311:SF2">
    <property type="entry name" value="GLUTAMATE--TRNA LIGASE, MITOCHONDRIAL-RELATED"/>
    <property type="match status" value="1"/>
</dbReference>
<sequence length="488" mass="55940">MTRIRFAPSPTGFLHVGGLRTALYCELFARKNNGRLILRIEDTDRTRLVDGGVENIIRTLEWAGIKPDEGPYVDDKGQLKQRGDYGPYIQSERLDIYKKYIDQLLENGKAYRCYCTPERLEEMRDHQKSEGTQTMYDRRCRNLDYEICKKLEDEGRPFVVRLAMPTEGVTVWDDLIRGHIEISNDQIDDQVLLKSDGFPTYHLAVVVDDHLMGITHVIRGEEWCPSTPKHVVLYEAFGWEQPKFAHLPLLLNRDRSKLSKRQGDVAVEDYRDKGYLSEALVNFVALLGWNPNGDREIYDRQELVDSFDLSKINRGGAVFDLEKLNWMNGEYIKKLSDEELVDLVKPFFEKVGLGTDQEIIAKAALLERSRAKTLSEIPAALLFIFVDPEVDPDLLPWKKSTPEIAKDRLVGLREYILGLDSKIFDSQELIEMELLGFITKMGWTNAETLWPMRVALTGLSVSPGPFEVAWVLGQKVTIQRLESAIVKL</sequence>
<evidence type="ECO:0000313" key="11">
    <source>
        <dbReference type="EMBL" id="OGM00361.1"/>
    </source>
</evidence>
<dbReference type="HAMAP" id="MF_00022">
    <property type="entry name" value="Glu_tRNA_synth_type1"/>
    <property type="match status" value="1"/>
</dbReference>
<dbReference type="GO" id="GO:0008270">
    <property type="term" value="F:zinc ion binding"/>
    <property type="evidence" value="ECO:0007669"/>
    <property type="project" value="InterPro"/>
</dbReference>
<dbReference type="InterPro" id="IPR000924">
    <property type="entry name" value="Glu/Gln-tRNA-synth"/>
</dbReference>
<proteinExistence type="inferred from homology"/>